<evidence type="ECO:0000313" key="2">
    <source>
        <dbReference type="EMBL" id="GMS94739.1"/>
    </source>
</evidence>
<reference evidence="2" key="1">
    <citation type="submission" date="2023-10" db="EMBL/GenBank/DDBJ databases">
        <title>Genome assembly of Pristionchus species.</title>
        <authorList>
            <person name="Yoshida K."/>
            <person name="Sommer R.J."/>
        </authorList>
    </citation>
    <scope>NUCLEOTIDE SEQUENCE</scope>
    <source>
        <strain evidence="2">RS0144</strain>
    </source>
</reference>
<sequence length="131" mass="14791">VNQSCMIFLSLDEHYNLLAAQHTLFGVSSILNLISLICLIKETPPQQAKIRNYLLMTQIMVIVNGVYMDLLFEPMPLFPAIAGICMGILCRLGLPPHTVLGGLIITYIWLAASIFFCCYFRHQTLMPEESR</sequence>
<keyword evidence="1" id="KW-0812">Transmembrane</keyword>
<evidence type="ECO:0000256" key="1">
    <source>
        <dbReference type="SAM" id="Phobius"/>
    </source>
</evidence>
<dbReference type="EMBL" id="BTSX01000004">
    <property type="protein sequence ID" value="GMS94739.1"/>
    <property type="molecule type" value="Genomic_DNA"/>
</dbReference>
<organism evidence="2 3">
    <name type="scientific">Pristionchus entomophagus</name>
    <dbReference type="NCBI Taxonomy" id="358040"/>
    <lineage>
        <taxon>Eukaryota</taxon>
        <taxon>Metazoa</taxon>
        <taxon>Ecdysozoa</taxon>
        <taxon>Nematoda</taxon>
        <taxon>Chromadorea</taxon>
        <taxon>Rhabditida</taxon>
        <taxon>Rhabditina</taxon>
        <taxon>Diplogasteromorpha</taxon>
        <taxon>Diplogasteroidea</taxon>
        <taxon>Neodiplogasteridae</taxon>
        <taxon>Pristionchus</taxon>
    </lineage>
</organism>
<dbReference type="InterPro" id="IPR019429">
    <property type="entry name" value="7TM_GPCR_serpentine_rcpt_Sri"/>
</dbReference>
<keyword evidence="1" id="KW-0472">Membrane</keyword>
<name>A0AAV5TK86_9BILA</name>
<dbReference type="InterPro" id="IPR031770">
    <property type="entry name" value="Abf-1/2"/>
</dbReference>
<feature type="transmembrane region" description="Helical" evidence="1">
    <location>
        <begin position="20"/>
        <end position="40"/>
    </location>
</feature>
<feature type="non-terminal residue" evidence="2">
    <location>
        <position position="1"/>
    </location>
</feature>
<evidence type="ECO:0008006" key="4">
    <source>
        <dbReference type="Google" id="ProtNLM"/>
    </source>
</evidence>
<keyword evidence="1" id="KW-1133">Transmembrane helix</keyword>
<dbReference type="Proteomes" id="UP001432027">
    <property type="component" value="Unassembled WGS sequence"/>
</dbReference>
<comment type="caution">
    <text evidence="2">The sequence shown here is derived from an EMBL/GenBank/DDBJ whole genome shotgun (WGS) entry which is preliminary data.</text>
</comment>
<feature type="transmembrane region" description="Helical" evidence="1">
    <location>
        <begin position="101"/>
        <end position="122"/>
    </location>
</feature>
<dbReference type="PANTHER" id="PTHR37971">
    <property type="entry name" value="ANTIBACTERIAL FACTOR-RELATED PEPTIDE 1-RELATED"/>
    <property type="match status" value="1"/>
</dbReference>
<feature type="non-terminal residue" evidence="2">
    <location>
        <position position="131"/>
    </location>
</feature>
<keyword evidence="3" id="KW-1185">Reference proteome</keyword>
<evidence type="ECO:0000313" key="3">
    <source>
        <dbReference type="Proteomes" id="UP001432027"/>
    </source>
</evidence>
<protein>
    <recommendedName>
        <fullName evidence="4">G protein-coupled receptor</fullName>
    </recommendedName>
</protein>
<accession>A0AAV5TK86</accession>
<dbReference type="Pfam" id="PF10327">
    <property type="entry name" value="7TM_GPCR_Sri"/>
    <property type="match status" value="1"/>
</dbReference>
<dbReference type="AlphaFoldDB" id="A0AAV5TK86"/>
<proteinExistence type="predicted"/>
<gene>
    <name evidence="2" type="ORF">PENTCL1PPCAC_16914</name>
</gene>
<dbReference type="GO" id="GO:0098542">
    <property type="term" value="P:defense response to other organism"/>
    <property type="evidence" value="ECO:0007669"/>
    <property type="project" value="InterPro"/>
</dbReference>
<dbReference type="PANTHER" id="PTHR37971:SF1">
    <property type="entry name" value="ANTIBACTERIAL FACTOR-RELATED PEPTIDE 1-RELATED"/>
    <property type="match status" value="1"/>
</dbReference>